<organism evidence="1 2">
    <name type="scientific">Tetranychus urticae</name>
    <name type="common">Two-spotted spider mite</name>
    <dbReference type="NCBI Taxonomy" id="32264"/>
    <lineage>
        <taxon>Eukaryota</taxon>
        <taxon>Metazoa</taxon>
        <taxon>Ecdysozoa</taxon>
        <taxon>Arthropoda</taxon>
        <taxon>Chelicerata</taxon>
        <taxon>Arachnida</taxon>
        <taxon>Acari</taxon>
        <taxon>Acariformes</taxon>
        <taxon>Trombidiformes</taxon>
        <taxon>Prostigmata</taxon>
        <taxon>Eleutherengona</taxon>
        <taxon>Raphignathae</taxon>
        <taxon>Tetranychoidea</taxon>
        <taxon>Tetranychidae</taxon>
        <taxon>Tetranychus</taxon>
    </lineage>
</organism>
<dbReference type="AlphaFoldDB" id="T1KE88"/>
<keyword evidence="2" id="KW-1185">Reference proteome</keyword>
<reference evidence="2" key="1">
    <citation type="submission" date="2011-08" db="EMBL/GenBank/DDBJ databases">
        <authorList>
            <person name="Rombauts S."/>
        </authorList>
    </citation>
    <scope>NUCLEOTIDE SEQUENCE</scope>
    <source>
        <strain evidence="2">London</strain>
    </source>
</reference>
<dbReference type="eggNOG" id="ENOG502QRYZ">
    <property type="taxonomic scope" value="Eukaryota"/>
</dbReference>
<dbReference type="GO" id="GO:0005615">
    <property type="term" value="C:extracellular space"/>
    <property type="evidence" value="ECO:0007669"/>
    <property type="project" value="TreeGrafter"/>
</dbReference>
<evidence type="ECO:0000313" key="1">
    <source>
        <dbReference type="EnsemblMetazoa" id="tetur09g05700.1"/>
    </source>
</evidence>
<dbReference type="EnsemblMetazoa" id="tetur09g05700.1">
    <property type="protein sequence ID" value="tetur09g05700.1"/>
    <property type="gene ID" value="tetur09g05700"/>
</dbReference>
<dbReference type="Pfam" id="PF02995">
    <property type="entry name" value="DUF229"/>
    <property type="match status" value="1"/>
</dbReference>
<dbReference type="InterPro" id="IPR017850">
    <property type="entry name" value="Alkaline_phosphatase_core_sf"/>
</dbReference>
<dbReference type="HOGENOM" id="CLU_018076_2_1_1"/>
<dbReference type="CDD" id="cd16021">
    <property type="entry name" value="ALP_like"/>
    <property type="match status" value="1"/>
</dbReference>
<dbReference type="PANTHER" id="PTHR10974">
    <property type="entry name" value="FI08016P-RELATED"/>
    <property type="match status" value="1"/>
</dbReference>
<name>T1KE88_TETUR</name>
<accession>T1KE88</accession>
<reference evidence="1" key="2">
    <citation type="submission" date="2015-06" db="UniProtKB">
        <authorList>
            <consortium name="EnsemblMetazoa"/>
        </authorList>
    </citation>
    <scope>IDENTIFICATION</scope>
</reference>
<dbReference type="STRING" id="32264.T1KE88"/>
<evidence type="ECO:0000313" key="2">
    <source>
        <dbReference type="Proteomes" id="UP000015104"/>
    </source>
</evidence>
<dbReference type="SUPFAM" id="SSF53649">
    <property type="entry name" value="Alkaline phosphatase-like"/>
    <property type="match status" value="1"/>
</dbReference>
<dbReference type="Gene3D" id="3.40.720.10">
    <property type="entry name" value="Alkaline Phosphatase, subunit A"/>
    <property type="match status" value="1"/>
</dbReference>
<dbReference type="PANTHER" id="PTHR10974:SF6">
    <property type="entry name" value="PROTEIN CBG19234"/>
    <property type="match status" value="1"/>
</dbReference>
<proteinExistence type="predicted"/>
<dbReference type="EMBL" id="CAEY01002034">
    <property type="status" value="NOT_ANNOTATED_CDS"/>
    <property type="molecule type" value="Genomic_DNA"/>
</dbReference>
<dbReference type="Proteomes" id="UP000015104">
    <property type="component" value="Unassembled WGS sequence"/>
</dbReference>
<protein>
    <submittedName>
        <fullName evidence="1">Uncharacterized protein</fullName>
    </submittedName>
</protein>
<sequence length="621" mass="71546">MYGDVTHVIKKNFCYPQVASNAYEYVDVNFSIPGCVFTKIDPFDPVILPYIRNVSLHCKQSPQLTVINSEDRLVIKIPGDIDEDVECYYSWIYRNQTDWSISYGPVNVIPPTDGVQFENGANVANTSCINRKTKQVIYRNVHFHVPTFEKSTLSKNLTNPSVIILVFESLGRLSYQRFMPAVNQAMHDIGNFHHLKGLTRVGENSFPNSVTLLTGEMLTDQVAQYNAGIDWDHELPYIWDAFNESGYVTSFLEDHPMAGLFSYYSRGFHEPPVDFYPTEYWNHMYPNGTEHWQDILNNPINYCYEKVGSKVELFLSMCSKYAEDVINRQRNPYFLYAFYSQMTHDDFNNFQMVDQPVAQFLRSLSPSVLDNSIVILMGDHGTRIGRWVQPWGDQIENPYARAEGSLPFFAIRIPDSLDSKYPHLRKYLSLNENRLSSWYDIHQILLDTAQGQFQPVGIRTDIPVAYSLFREEIPISRTCEDANISQDYCVCNGKVGVSVSSRRFPIDAAKCLVDELKTIFQENDCRSNVTFRKIVSGAYFFPRANESWATYERANFTIQVEPSQAKITAVIHRSKDANDYRWSPWKFLDPTNKLNSTEYTKNLTKLLCVNHVLENVNVTIV</sequence>
<dbReference type="InterPro" id="IPR004245">
    <property type="entry name" value="DUF229"/>
</dbReference>